<feature type="compositionally biased region" description="Polar residues" evidence="1">
    <location>
        <begin position="50"/>
        <end position="60"/>
    </location>
</feature>
<proteinExistence type="predicted"/>
<evidence type="ECO:0000313" key="2">
    <source>
        <dbReference type="EMBL" id="CAF1135948.1"/>
    </source>
</evidence>
<organism evidence="2 5">
    <name type="scientific">Adineta ricciae</name>
    <name type="common">Rotifer</name>
    <dbReference type="NCBI Taxonomy" id="249248"/>
    <lineage>
        <taxon>Eukaryota</taxon>
        <taxon>Metazoa</taxon>
        <taxon>Spiralia</taxon>
        <taxon>Gnathifera</taxon>
        <taxon>Rotifera</taxon>
        <taxon>Eurotatoria</taxon>
        <taxon>Bdelloidea</taxon>
        <taxon>Adinetida</taxon>
        <taxon>Adinetidae</taxon>
        <taxon>Adineta</taxon>
    </lineage>
</organism>
<feature type="compositionally biased region" description="Acidic residues" evidence="1">
    <location>
        <begin position="37"/>
        <end position="46"/>
    </location>
</feature>
<dbReference type="EMBL" id="CAJNOR010006185">
    <property type="protein sequence ID" value="CAF1588227.1"/>
    <property type="molecule type" value="Genomic_DNA"/>
</dbReference>
<evidence type="ECO:0000313" key="5">
    <source>
        <dbReference type="Proteomes" id="UP000663852"/>
    </source>
</evidence>
<feature type="region of interest" description="Disordered" evidence="1">
    <location>
        <begin position="36"/>
        <end position="60"/>
    </location>
</feature>
<dbReference type="OrthoDB" id="10029181at2759"/>
<keyword evidence="4" id="KW-1185">Reference proteome</keyword>
<evidence type="ECO:0000256" key="1">
    <source>
        <dbReference type="SAM" id="MobiDB-lite"/>
    </source>
</evidence>
<accession>A0A814RNW6</accession>
<evidence type="ECO:0000313" key="3">
    <source>
        <dbReference type="EMBL" id="CAF1588227.1"/>
    </source>
</evidence>
<evidence type="ECO:0000313" key="4">
    <source>
        <dbReference type="Proteomes" id="UP000663828"/>
    </source>
</evidence>
<dbReference type="EMBL" id="CAJNOJ010000112">
    <property type="protein sequence ID" value="CAF1135948.1"/>
    <property type="molecule type" value="Genomic_DNA"/>
</dbReference>
<dbReference type="AlphaFoldDB" id="A0A814RNW6"/>
<protein>
    <submittedName>
        <fullName evidence="2">Uncharacterized protein</fullName>
    </submittedName>
</protein>
<comment type="caution">
    <text evidence="2">The sequence shown here is derived from an EMBL/GenBank/DDBJ whole genome shotgun (WGS) entry which is preliminary data.</text>
</comment>
<reference evidence="2" key="1">
    <citation type="submission" date="2021-02" db="EMBL/GenBank/DDBJ databases">
        <authorList>
            <person name="Nowell W R."/>
        </authorList>
    </citation>
    <scope>NUCLEOTIDE SEQUENCE</scope>
</reference>
<gene>
    <name evidence="2" type="ORF">EDS130_LOCUS21819</name>
    <name evidence="3" type="ORF">XAT740_LOCUS46266</name>
</gene>
<dbReference type="Proteomes" id="UP000663852">
    <property type="component" value="Unassembled WGS sequence"/>
</dbReference>
<sequence>MTTIVLNHTNQVRSDELNEFYHGCLNEAERYLASEQDANDDAPETESLEKQSPGTSTYNRPCSEFSMLTSSAASKQGISRSYQLAQLQQALQAAQLLKTNADRIQFENEYLAAIKDNSFDRFARHYYKKIRDRYDRIKKEEEKKRIRRFAFVDFEKNFMALYPTARDIQIIFLNNQQPSTVTKSTDSRSASAHLKSAPTVERDTESIELFYADCSRRFLHNDARAKKEIEGFAHRAARNLAERIPAIKNPCQHVQIVDKRENIGKPNERTLLETTHKHAMSRILQRRQLITKMMVQTKKNQFKMQGQWKRRPIGVDNPTCYREILERTNQFEEEYLDRPITRPQTAAVVSRTSPIKSLPLSASTNLSPSRVNTAPTLESCLTPFQDSVTLFELENTKNLRVLLPTRPLTAPTKTDWVNYC</sequence>
<name>A0A814RNW6_ADIRI</name>
<dbReference type="Proteomes" id="UP000663828">
    <property type="component" value="Unassembled WGS sequence"/>
</dbReference>